<reference evidence="2 3" key="1">
    <citation type="submission" date="2016-10" db="EMBL/GenBank/DDBJ databases">
        <authorList>
            <person name="Varghese N."/>
            <person name="Submissions S."/>
        </authorList>
    </citation>
    <scope>NUCLEOTIDE SEQUENCE [LARGE SCALE GENOMIC DNA]</scope>
    <source>
        <strain evidence="2 3">DSM 1361</strain>
    </source>
</reference>
<sequence length="330" mass="36334">MILSNKKGFGLIELMISILVASIIVAGLYQMLTSSMLNFGISSATGRSGKSARQVDNLVNNLIFQAGHMNYRRYAEKAKFMAESSAFSSNTFFSNTYAWRRDVFIHGGSLFNGNNSIKFRFFGSSLRDDVRDDNGNTVANGYTFDCRGISVPDTVELEMLIFVNNNGLVCAQHALQGDAATWDIPVGTPQVIDGSIVSMRILYGTTRTGEGDAYFTAESVGDFWPFINLVKYSFVTSQETGQNVIKAQNTNNGRVELTLFDQNEISPSGPCPSDAFFNKSTMNYTGSRVCVNNPVSNDNMGIYVVPNDRTTRMHRIISGTVPLFNGSNFE</sequence>
<evidence type="ECO:0000313" key="3">
    <source>
        <dbReference type="Proteomes" id="UP000243745"/>
    </source>
</evidence>
<proteinExistence type="predicted"/>
<keyword evidence="3" id="KW-1185">Reference proteome</keyword>
<dbReference type="NCBIfam" id="TIGR02532">
    <property type="entry name" value="IV_pilin_GFxxxE"/>
    <property type="match status" value="1"/>
</dbReference>
<protein>
    <submittedName>
        <fullName evidence="2">Prepilin-type N-terminal cleavage/methylation domain-containing protein</fullName>
    </submittedName>
</protein>
<gene>
    <name evidence="2" type="ORF">SAMN02910344_00688</name>
</gene>
<dbReference type="InterPro" id="IPR012902">
    <property type="entry name" value="N_methyl_site"/>
</dbReference>
<organism evidence="2 3">
    <name type="scientific">Ruminobacter amylophilus</name>
    <dbReference type="NCBI Taxonomy" id="867"/>
    <lineage>
        <taxon>Bacteria</taxon>
        <taxon>Pseudomonadati</taxon>
        <taxon>Pseudomonadota</taxon>
        <taxon>Gammaproteobacteria</taxon>
        <taxon>Aeromonadales</taxon>
        <taxon>Succinivibrionaceae</taxon>
        <taxon>Ruminobacter</taxon>
    </lineage>
</organism>
<dbReference type="OrthoDB" id="5296662at2"/>
<dbReference type="EMBL" id="FOXF01000008">
    <property type="protein sequence ID" value="SFP19367.1"/>
    <property type="molecule type" value="Genomic_DNA"/>
</dbReference>
<keyword evidence="1" id="KW-0472">Membrane</keyword>
<feature type="transmembrane region" description="Helical" evidence="1">
    <location>
        <begin position="12"/>
        <end position="32"/>
    </location>
</feature>
<dbReference type="AlphaFoldDB" id="A0A662ZH86"/>
<evidence type="ECO:0000313" key="2">
    <source>
        <dbReference type="EMBL" id="SFP19367.1"/>
    </source>
</evidence>
<accession>A0A662ZH86</accession>
<dbReference type="Pfam" id="PF07963">
    <property type="entry name" value="N_methyl"/>
    <property type="match status" value="1"/>
</dbReference>
<name>A0A662ZH86_9GAMM</name>
<keyword evidence="1" id="KW-1133">Transmembrane helix</keyword>
<dbReference type="Proteomes" id="UP000243745">
    <property type="component" value="Unassembled WGS sequence"/>
</dbReference>
<evidence type="ECO:0000256" key="1">
    <source>
        <dbReference type="SAM" id="Phobius"/>
    </source>
</evidence>
<keyword evidence="1" id="KW-0812">Transmembrane</keyword>
<dbReference type="RefSeq" id="WP_093140941.1">
    <property type="nucleotide sequence ID" value="NZ_FOXF01000008.1"/>
</dbReference>